<keyword evidence="4" id="KW-1185">Reference proteome</keyword>
<proteinExistence type="inferred from homology"/>
<protein>
    <submittedName>
        <fullName evidence="3">SDR family oxidoreductase</fullName>
    </submittedName>
</protein>
<keyword evidence="2" id="KW-0560">Oxidoreductase</keyword>
<name>A0ABT0B7K8_9SPHN</name>
<dbReference type="SUPFAM" id="SSF51735">
    <property type="entry name" value="NAD(P)-binding Rossmann-fold domains"/>
    <property type="match status" value="1"/>
</dbReference>
<reference evidence="3" key="1">
    <citation type="submission" date="2022-03" db="EMBL/GenBank/DDBJ databases">
        <title>Identification of a novel bacterium isolated from mangrove sediments.</title>
        <authorList>
            <person name="Pan X."/>
        </authorList>
    </citation>
    <scope>NUCLEOTIDE SEQUENCE</scope>
    <source>
        <strain evidence="3">B2580</strain>
    </source>
</reference>
<sequence>MQDRREGQKMERLKNKVIVVAGAGGIGAGLAVRFAQEGASVVLGDINADAAQSVVERIRANGGTAVATSLDGAEDSSCKELIGLAVSQFGGLDGIHVNFAELGDGSRAVDILDLDMADFDEAMRVNTRGYVLCTRHAIPALLERGGGAIVYTSSNAAYVGEPVRVAYAMSKGAILPLMRHVASRFGSEGIRANAIAPGVIMHPRLESAMPEAAMAAFLQQTVLKRLGTPEHIAALAALLMADEGNFITGQVLSVDGGDFQRP</sequence>
<dbReference type="InterPro" id="IPR002347">
    <property type="entry name" value="SDR_fam"/>
</dbReference>
<dbReference type="PRINTS" id="PR00081">
    <property type="entry name" value="GDHRDH"/>
</dbReference>
<dbReference type="RefSeq" id="WP_243996318.1">
    <property type="nucleotide sequence ID" value="NZ_JALHLE010000044.1"/>
</dbReference>
<comment type="similarity">
    <text evidence="1">Belongs to the short-chain dehydrogenases/reductases (SDR) family.</text>
</comment>
<evidence type="ECO:0000313" key="4">
    <source>
        <dbReference type="Proteomes" id="UP001162880"/>
    </source>
</evidence>
<comment type="caution">
    <text evidence="3">The sequence shown here is derived from an EMBL/GenBank/DDBJ whole genome shotgun (WGS) entry which is preliminary data.</text>
</comment>
<dbReference type="Proteomes" id="UP001162880">
    <property type="component" value="Unassembled WGS sequence"/>
</dbReference>
<dbReference type="PANTHER" id="PTHR24321">
    <property type="entry name" value="DEHYDROGENASES, SHORT CHAIN"/>
    <property type="match status" value="1"/>
</dbReference>
<accession>A0ABT0B7K8</accession>
<dbReference type="EMBL" id="JALHLE010000044">
    <property type="protein sequence ID" value="MCJ2180870.1"/>
    <property type="molecule type" value="Genomic_DNA"/>
</dbReference>
<gene>
    <name evidence="3" type="ORF">MTR64_20050</name>
</gene>
<dbReference type="PANTHER" id="PTHR24321:SF14">
    <property type="entry name" value="SHORT-CHAIN TYPE DEHYDROGENASE_REDUCTASE BLR2146-RELATED"/>
    <property type="match status" value="1"/>
</dbReference>
<organism evidence="3 4">
    <name type="scientific">Novosphingobium album</name>
    <name type="common">ex Hu et al. 2023</name>
    <dbReference type="NCBI Taxonomy" id="2930093"/>
    <lineage>
        <taxon>Bacteria</taxon>
        <taxon>Pseudomonadati</taxon>
        <taxon>Pseudomonadota</taxon>
        <taxon>Alphaproteobacteria</taxon>
        <taxon>Sphingomonadales</taxon>
        <taxon>Sphingomonadaceae</taxon>
        <taxon>Novosphingobium</taxon>
    </lineage>
</organism>
<evidence type="ECO:0000256" key="2">
    <source>
        <dbReference type="ARBA" id="ARBA00023002"/>
    </source>
</evidence>
<dbReference type="Gene3D" id="3.40.50.720">
    <property type="entry name" value="NAD(P)-binding Rossmann-like Domain"/>
    <property type="match status" value="1"/>
</dbReference>
<dbReference type="InterPro" id="IPR036291">
    <property type="entry name" value="NAD(P)-bd_dom_sf"/>
</dbReference>
<evidence type="ECO:0000256" key="1">
    <source>
        <dbReference type="ARBA" id="ARBA00006484"/>
    </source>
</evidence>
<evidence type="ECO:0000313" key="3">
    <source>
        <dbReference type="EMBL" id="MCJ2180870.1"/>
    </source>
</evidence>
<dbReference type="InterPro" id="IPR020904">
    <property type="entry name" value="Sc_DH/Rdtase_CS"/>
</dbReference>
<dbReference type="Pfam" id="PF13561">
    <property type="entry name" value="adh_short_C2"/>
    <property type="match status" value="1"/>
</dbReference>
<dbReference type="PROSITE" id="PS00061">
    <property type="entry name" value="ADH_SHORT"/>
    <property type="match status" value="1"/>
</dbReference>